<dbReference type="OMA" id="DQPNRVE"/>
<dbReference type="EMBL" id="AMQM01004533">
    <property type="status" value="NOT_ANNOTATED_CDS"/>
    <property type="molecule type" value="Genomic_DNA"/>
</dbReference>
<evidence type="ECO:0000256" key="1">
    <source>
        <dbReference type="ARBA" id="ARBA00025790"/>
    </source>
</evidence>
<evidence type="ECO:0000313" key="6">
    <source>
        <dbReference type="Proteomes" id="UP000015101"/>
    </source>
</evidence>
<sequence>MDKITLNDAMQNVDVLDELPLPDQQPCIDAAPLSIHYQVNKHTNFEDRGAFVTGMARYIEEATVHAKLNECLEEGEGYAIMLYTWRCCSRALPQIKSNEQPNRVEIYEKTVEVLGPEVQKLMNLMYFQRACISKFSDEVKRLCHKEKKNDFVSEAYLLTLGKFINMFAVLDELKNMKSSVKNDYSAYRRAAQFLKVMSDPNMLQESQNLSMFLATQNKIRDMLRQAVQEVPGFEDLICEVVNLAVYLYENRMYLLPSEKHMLVKVMGFGLFILDSRELKDVSIYKLDNKKKLNLAKIDRIFKQIEVVPLFGDMQIAPFNYIKTSLNFDSSKWPLCTSAQISPQAVLLPSLEMMREEHVRYISELARHSNEVITTSRELTRNDEENRKLTTLALQGLQLLSSWNSRIMELYSWKLLHPTDHHQNRDCPQDAEEYERSTRYNYTSEEKYALIEVIGMIKGLQVLMLRMEAVFMDAIRKNVYAELQDFVQIQLRDPLRKAIKNKKDLIKSIIVSVRETCADWLRGMEPQDDPALRGKKDDDNFKIKVPRRNVGPSSTQLYMARTMLESLLSDKGGGKKTLRKEVDINHLALIDQFHKNSFFWPYLLGFNQTLHECCELSQLWYREFYLEMTMGKKIQFPIEMSLPWILTDHILETKEPSMMEYVLCPLDLYNDSAHYALHRFKKQFLYDEVEAEVNLCFDQFVYKLSDQVFLYYKHWAGSIMLDKKFRLECAKLSVKIPYPVANRYHTLLKQRHIQLLGRSIDLNRLVSQRINASLQKSLDYAISRFESGDLTGIVELEALIECNRLAHSLLAKHLSLNDFDSMFREANHNVSAPYGRITLHVFWELNYDFLPNYCFNAATNRFVKTAMSFSAQITRDKPPSTSVQFLWGTKHLSTSFNAIFSLYNNFVGYPHFHVVARLLGYQGIAVVIEELLKIVKNLIQGTLMEYVKTLRSVMPQVCKLPRYDYGSPGALNYFFAQLTNIIQYPEMRTDMFQVFREIGNAILFCLLVEQSLSQEEVGDLKHAAPFQNIIPKPFIPPKEGENKKDREAELKAMMKLLEAKYAALQVVPVISKLGTGRQADIATDGDLLTRERLCCGLSVFEIVLTRVRSYLEDGIWSGAPPGILGAPTPSPANGVMFVDECVEFHRVWSAVQFVFCMPVGENEFTIEQLFGEGFNWAGCAIIALLDQQRRFEALDFSYHLLKMNRVDMKDDVIKGTSLKKMADRIRKFQILNSQIFATLNKYMKSCESTAETTPMEHVKCYQPPVPQSINVNI</sequence>
<dbReference type="AlphaFoldDB" id="T1EFH1"/>
<evidence type="ECO:0000259" key="3">
    <source>
        <dbReference type="Pfam" id="PF07159"/>
    </source>
</evidence>
<evidence type="ECO:0000313" key="4">
    <source>
        <dbReference type="EMBL" id="ESO03709.1"/>
    </source>
</evidence>
<feature type="domain" description="CYRIA/CYRIB Rac1 binding" evidence="3">
    <location>
        <begin position="60"/>
        <end position="229"/>
    </location>
</feature>
<dbReference type="EMBL" id="KB096590">
    <property type="protein sequence ID" value="ESO03709.1"/>
    <property type="molecule type" value="Genomic_DNA"/>
</dbReference>
<reference evidence="6" key="1">
    <citation type="submission" date="2012-12" db="EMBL/GenBank/DDBJ databases">
        <authorList>
            <person name="Hellsten U."/>
            <person name="Grimwood J."/>
            <person name="Chapman J.A."/>
            <person name="Shapiro H."/>
            <person name="Aerts A."/>
            <person name="Otillar R.P."/>
            <person name="Terry A.Y."/>
            <person name="Boore J.L."/>
            <person name="Simakov O."/>
            <person name="Marletaz F."/>
            <person name="Cho S.-J."/>
            <person name="Edsinger-Gonzales E."/>
            <person name="Havlak P."/>
            <person name="Kuo D.-H."/>
            <person name="Larsson T."/>
            <person name="Lv J."/>
            <person name="Arendt D."/>
            <person name="Savage R."/>
            <person name="Osoegawa K."/>
            <person name="de Jong P."/>
            <person name="Lindberg D.R."/>
            <person name="Seaver E.C."/>
            <person name="Weisblat D.A."/>
            <person name="Putnam N.H."/>
            <person name="Grigoriev I.V."/>
            <person name="Rokhsar D.S."/>
        </authorList>
    </citation>
    <scope>NUCLEOTIDE SEQUENCE</scope>
</reference>
<proteinExistence type="inferred from homology"/>
<organism evidence="5 6">
    <name type="scientific">Helobdella robusta</name>
    <name type="common">Californian leech</name>
    <dbReference type="NCBI Taxonomy" id="6412"/>
    <lineage>
        <taxon>Eukaryota</taxon>
        <taxon>Metazoa</taxon>
        <taxon>Spiralia</taxon>
        <taxon>Lophotrochozoa</taxon>
        <taxon>Annelida</taxon>
        <taxon>Clitellata</taxon>
        <taxon>Hirudinea</taxon>
        <taxon>Rhynchobdellida</taxon>
        <taxon>Glossiphoniidae</taxon>
        <taxon>Helobdella</taxon>
    </lineage>
</organism>
<protein>
    <recommendedName>
        <fullName evidence="2">Cytoplasmic FMR1-interacting protein</fullName>
    </recommendedName>
</protein>
<dbReference type="STRING" id="6412.T1EFH1"/>
<accession>T1EFH1</accession>
<dbReference type="GO" id="GO:0000340">
    <property type="term" value="F:RNA 7-methylguanosine cap binding"/>
    <property type="evidence" value="ECO:0000318"/>
    <property type="project" value="GO_Central"/>
</dbReference>
<dbReference type="eggNOG" id="KOG3534">
    <property type="taxonomic scope" value="Eukaryota"/>
</dbReference>
<dbReference type="GO" id="GO:0031209">
    <property type="term" value="C:SCAR complex"/>
    <property type="evidence" value="ECO:0000318"/>
    <property type="project" value="GO_Central"/>
</dbReference>
<dbReference type="InterPro" id="IPR009828">
    <property type="entry name" value="CYRIA/CYRIB_Rac1-bd"/>
</dbReference>
<evidence type="ECO:0000256" key="2">
    <source>
        <dbReference type="PIRNR" id="PIRNR008153"/>
    </source>
</evidence>
<dbReference type="FunCoup" id="T1EFH1">
    <property type="interactions" value="1325"/>
</dbReference>
<dbReference type="PRINTS" id="PR01698">
    <property type="entry name" value="CYTOFMRPINTP"/>
</dbReference>
<dbReference type="RefSeq" id="XP_009018266.1">
    <property type="nucleotide sequence ID" value="XM_009020018.1"/>
</dbReference>
<dbReference type="Pfam" id="PF05994">
    <property type="entry name" value="FragX_IP"/>
    <property type="match status" value="1"/>
</dbReference>
<keyword evidence="6" id="KW-1185">Reference proteome</keyword>
<dbReference type="GO" id="GO:0031267">
    <property type="term" value="F:small GTPase binding"/>
    <property type="evidence" value="ECO:0007669"/>
    <property type="project" value="InterPro"/>
</dbReference>
<keyword evidence="2" id="KW-0963">Cytoplasm</keyword>
<dbReference type="InParanoid" id="T1EFH1"/>
<dbReference type="HOGENOM" id="CLU_002688_2_1_1"/>
<dbReference type="Proteomes" id="UP000015101">
    <property type="component" value="Unassembled WGS sequence"/>
</dbReference>
<dbReference type="InterPro" id="IPR008081">
    <property type="entry name" value="Cytoplasmic_FMR1-int"/>
</dbReference>
<dbReference type="GO" id="GO:0007411">
    <property type="term" value="P:axon guidance"/>
    <property type="evidence" value="ECO:0000318"/>
    <property type="project" value="GO_Central"/>
</dbReference>
<dbReference type="PIRSF" id="PIRSF008153">
    <property type="entry name" value="FMR1_interacting"/>
    <property type="match status" value="1"/>
</dbReference>
<name>T1EFH1_HELRO</name>
<dbReference type="GO" id="GO:0030833">
    <property type="term" value="P:regulation of actin filament polymerization"/>
    <property type="evidence" value="ECO:0007669"/>
    <property type="project" value="InterPro"/>
</dbReference>
<dbReference type="GO" id="GO:0000902">
    <property type="term" value="P:cell morphogenesis"/>
    <property type="evidence" value="ECO:0000318"/>
    <property type="project" value="GO_Central"/>
</dbReference>
<gene>
    <name evidence="5" type="primary">20195323</name>
    <name evidence="4" type="ORF">HELRODRAFT_112113</name>
</gene>
<dbReference type="CTD" id="20195323"/>
<dbReference type="EnsemblMetazoa" id="HelroT112113">
    <property type="protein sequence ID" value="HelroP112113"/>
    <property type="gene ID" value="HelroG112113"/>
</dbReference>
<dbReference type="PANTHER" id="PTHR12195">
    <property type="entry name" value="CYTOPLASMIC FMR1-INTERACTING PROTEIN-RELATED"/>
    <property type="match status" value="1"/>
</dbReference>
<reference evidence="5" key="3">
    <citation type="submission" date="2015-06" db="UniProtKB">
        <authorList>
            <consortium name="EnsemblMetazoa"/>
        </authorList>
    </citation>
    <scope>IDENTIFICATION</scope>
</reference>
<reference evidence="4 6" key="2">
    <citation type="journal article" date="2013" name="Nature">
        <title>Insights into bilaterian evolution from three spiralian genomes.</title>
        <authorList>
            <person name="Simakov O."/>
            <person name="Marletaz F."/>
            <person name="Cho S.J."/>
            <person name="Edsinger-Gonzales E."/>
            <person name="Havlak P."/>
            <person name="Hellsten U."/>
            <person name="Kuo D.H."/>
            <person name="Larsson T."/>
            <person name="Lv J."/>
            <person name="Arendt D."/>
            <person name="Savage R."/>
            <person name="Osoegawa K."/>
            <person name="de Jong P."/>
            <person name="Grimwood J."/>
            <person name="Chapman J.A."/>
            <person name="Shapiro H."/>
            <person name="Aerts A."/>
            <person name="Otillar R.P."/>
            <person name="Terry A.Y."/>
            <person name="Boore J.L."/>
            <person name="Grigoriev I.V."/>
            <person name="Lindberg D.R."/>
            <person name="Seaver E.C."/>
            <person name="Weisblat D.A."/>
            <person name="Putnam N.H."/>
            <person name="Rokhsar D.S."/>
        </authorList>
    </citation>
    <scope>NUCLEOTIDE SEQUENCE</scope>
</reference>
<dbReference type="KEGG" id="hro:HELRODRAFT_112113"/>
<dbReference type="OrthoDB" id="10265867at2759"/>
<dbReference type="Pfam" id="PF07159">
    <property type="entry name" value="CYRIA-B_Rac1-bd"/>
    <property type="match status" value="1"/>
</dbReference>
<dbReference type="GO" id="GO:0043005">
    <property type="term" value="C:neuron projection"/>
    <property type="evidence" value="ECO:0000318"/>
    <property type="project" value="GO_Central"/>
</dbReference>
<dbReference type="GO" id="GO:0030031">
    <property type="term" value="P:cell projection assembly"/>
    <property type="evidence" value="ECO:0000318"/>
    <property type="project" value="GO_Central"/>
</dbReference>
<evidence type="ECO:0000313" key="5">
    <source>
        <dbReference type="EnsemblMetazoa" id="HelroP112113"/>
    </source>
</evidence>
<dbReference type="GO" id="GO:0006417">
    <property type="term" value="P:regulation of translation"/>
    <property type="evidence" value="ECO:0000318"/>
    <property type="project" value="GO_Central"/>
</dbReference>
<comment type="similarity">
    <text evidence="1 2">Belongs to the CYFIP family.</text>
</comment>
<dbReference type="GO" id="GO:0045202">
    <property type="term" value="C:synapse"/>
    <property type="evidence" value="ECO:0000318"/>
    <property type="project" value="GO_Central"/>
</dbReference>
<dbReference type="GeneID" id="20195323"/>